<accession>A0A5N4E398</accession>
<dbReference type="AlphaFoldDB" id="A0A5N4E398"/>
<evidence type="ECO:0000313" key="1">
    <source>
        <dbReference type="EMBL" id="KAB1277764.1"/>
    </source>
</evidence>
<protein>
    <submittedName>
        <fullName evidence="1">Uncharacterized protein</fullName>
    </submittedName>
</protein>
<name>A0A5N4E398_CAMDR</name>
<organism evidence="1 2">
    <name type="scientific">Camelus dromedarius</name>
    <name type="common">Dromedary</name>
    <name type="synonym">Arabian camel</name>
    <dbReference type="NCBI Taxonomy" id="9838"/>
    <lineage>
        <taxon>Eukaryota</taxon>
        <taxon>Metazoa</taxon>
        <taxon>Chordata</taxon>
        <taxon>Craniata</taxon>
        <taxon>Vertebrata</taxon>
        <taxon>Euteleostomi</taxon>
        <taxon>Mammalia</taxon>
        <taxon>Eutheria</taxon>
        <taxon>Laurasiatheria</taxon>
        <taxon>Artiodactyla</taxon>
        <taxon>Tylopoda</taxon>
        <taxon>Camelidae</taxon>
        <taxon>Camelus</taxon>
    </lineage>
</organism>
<comment type="caution">
    <text evidence="1">The sequence shown here is derived from an EMBL/GenBank/DDBJ whole genome shotgun (WGS) entry which is preliminary data.</text>
</comment>
<proteinExistence type="predicted"/>
<dbReference type="EMBL" id="JWIN03000006">
    <property type="protein sequence ID" value="KAB1277764.1"/>
    <property type="molecule type" value="Genomic_DNA"/>
</dbReference>
<dbReference type="Proteomes" id="UP000299084">
    <property type="component" value="Unassembled WGS sequence"/>
</dbReference>
<evidence type="ECO:0000313" key="2">
    <source>
        <dbReference type="Proteomes" id="UP000299084"/>
    </source>
</evidence>
<gene>
    <name evidence="1" type="ORF">Cadr_000006135</name>
</gene>
<sequence>MEGEGTVAALTSLGVAELSHPPIVPLERPIMMRVLKMGHPEASLPPTAMVTVSVRSPTVVCSSWGLRFCLWNQLRVMARLQAPDHTLRSEDPHPAAFLNPHLSVLLGLALLCLFDDSATRVDQKTTRAAQSAVLNDCQSSHSSLVP</sequence>
<reference evidence="1 2" key="1">
    <citation type="journal article" date="2019" name="Mol. Ecol. Resour.">
        <title>Improving Illumina assemblies with Hi-C and long reads: an example with the North African dromedary.</title>
        <authorList>
            <person name="Elbers J.P."/>
            <person name="Rogers M.F."/>
            <person name="Perelman P.L."/>
            <person name="Proskuryakova A.A."/>
            <person name="Serdyukova N.A."/>
            <person name="Johnson W.E."/>
            <person name="Horin P."/>
            <person name="Corander J."/>
            <person name="Murphy D."/>
            <person name="Burger P.A."/>
        </authorList>
    </citation>
    <scope>NUCLEOTIDE SEQUENCE [LARGE SCALE GENOMIC DNA]</scope>
    <source>
        <strain evidence="1">Drom800</strain>
        <tissue evidence="1">Blood</tissue>
    </source>
</reference>
<keyword evidence="2" id="KW-1185">Reference proteome</keyword>